<evidence type="ECO:0000256" key="1">
    <source>
        <dbReference type="SAM" id="SignalP"/>
    </source>
</evidence>
<proteinExistence type="predicted"/>
<evidence type="ECO:0000313" key="2">
    <source>
        <dbReference type="EMBL" id="QDU43695.1"/>
    </source>
</evidence>
<dbReference type="SUPFAM" id="SSF49452">
    <property type="entry name" value="Starch-binding domain-like"/>
    <property type="match status" value="1"/>
</dbReference>
<keyword evidence="3" id="KW-1185">Reference proteome</keyword>
<dbReference type="InterPro" id="IPR013784">
    <property type="entry name" value="Carb-bd-like_fold"/>
</dbReference>
<dbReference type="Proteomes" id="UP000319383">
    <property type="component" value="Chromosome"/>
</dbReference>
<dbReference type="GO" id="GO:0030246">
    <property type="term" value="F:carbohydrate binding"/>
    <property type="evidence" value="ECO:0007669"/>
    <property type="project" value="InterPro"/>
</dbReference>
<accession>A0A517ZMP2</accession>
<dbReference type="EMBL" id="CP036276">
    <property type="protein sequence ID" value="QDU43695.1"/>
    <property type="molecule type" value="Genomic_DNA"/>
</dbReference>
<dbReference type="KEGG" id="sdyn:Mal52_21710"/>
<reference evidence="2 3" key="1">
    <citation type="submission" date="2019-02" db="EMBL/GenBank/DDBJ databases">
        <title>Deep-cultivation of Planctomycetes and their phenomic and genomic characterization uncovers novel biology.</title>
        <authorList>
            <person name="Wiegand S."/>
            <person name="Jogler M."/>
            <person name="Boedeker C."/>
            <person name="Pinto D."/>
            <person name="Vollmers J."/>
            <person name="Rivas-Marin E."/>
            <person name="Kohn T."/>
            <person name="Peeters S.H."/>
            <person name="Heuer A."/>
            <person name="Rast P."/>
            <person name="Oberbeckmann S."/>
            <person name="Bunk B."/>
            <person name="Jeske O."/>
            <person name="Meyerdierks A."/>
            <person name="Storesund J.E."/>
            <person name="Kallscheuer N."/>
            <person name="Luecker S."/>
            <person name="Lage O.M."/>
            <person name="Pohl T."/>
            <person name="Merkel B.J."/>
            <person name="Hornburger P."/>
            <person name="Mueller R.-W."/>
            <person name="Bruemmer F."/>
            <person name="Labrenz M."/>
            <person name="Spormann A.M."/>
            <person name="Op den Camp H."/>
            <person name="Overmann J."/>
            <person name="Amann R."/>
            <person name="Jetten M.S.M."/>
            <person name="Mascher T."/>
            <person name="Medema M.H."/>
            <person name="Devos D.P."/>
            <person name="Kaster A.-K."/>
            <person name="Ovreas L."/>
            <person name="Rohde M."/>
            <person name="Galperin M.Y."/>
            <person name="Jogler C."/>
        </authorList>
    </citation>
    <scope>NUCLEOTIDE SEQUENCE [LARGE SCALE GENOMIC DNA]</scope>
    <source>
        <strain evidence="2 3">Mal52</strain>
    </source>
</reference>
<feature type="chain" id="PRO_5021872987" description="Rhamnogalacturonan lyase domain-containing protein" evidence="1">
    <location>
        <begin position="32"/>
        <end position="296"/>
    </location>
</feature>
<organism evidence="2 3">
    <name type="scientific">Symmachiella dynata</name>
    <dbReference type="NCBI Taxonomy" id="2527995"/>
    <lineage>
        <taxon>Bacteria</taxon>
        <taxon>Pseudomonadati</taxon>
        <taxon>Planctomycetota</taxon>
        <taxon>Planctomycetia</taxon>
        <taxon>Planctomycetales</taxon>
        <taxon>Planctomycetaceae</taxon>
        <taxon>Symmachiella</taxon>
    </lineage>
</organism>
<evidence type="ECO:0008006" key="4">
    <source>
        <dbReference type="Google" id="ProtNLM"/>
    </source>
</evidence>
<sequence precursor="true">MMMCNRFSFRTRTLCSLPLLGALLLSGCKFPSPPVVSVTIKSAGGEDEGTAEVDPDDAGVSGYGTLTGRVTFDGTPPNLTPLVNQGDAGVKDSSVCSIEAVPDESLEIDPATKGIGNVVIYLAKPPKYINPDLASAETDVEPAVFDQKGCKFFPHILPVRVDLDQPLVVKSDDGIAHNTHTYPQRNSQFNQAVKANDRDGIPIKYSRAESEPLRVTCDYHSWMKAYHFPIDHPYFAITKPDGTFTIEGLPAGKHEFKVWQERGGLIDRKLEVTINPDETTTIDPAKTTYSPDKFKL</sequence>
<dbReference type="AlphaFoldDB" id="A0A517ZMP2"/>
<name>A0A517ZMP2_9PLAN</name>
<keyword evidence="1" id="KW-0732">Signal</keyword>
<dbReference type="PROSITE" id="PS51257">
    <property type="entry name" value="PROKAR_LIPOPROTEIN"/>
    <property type="match status" value="1"/>
</dbReference>
<feature type="signal peptide" evidence="1">
    <location>
        <begin position="1"/>
        <end position="31"/>
    </location>
</feature>
<protein>
    <recommendedName>
        <fullName evidence="4">Rhamnogalacturonan lyase domain-containing protein</fullName>
    </recommendedName>
</protein>
<dbReference type="Gene3D" id="2.60.40.1120">
    <property type="entry name" value="Carboxypeptidase-like, regulatory domain"/>
    <property type="match status" value="1"/>
</dbReference>
<gene>
    <name evidence="2" type="ORF">Mal52_21710</name>
</gene>
<evidence type="ECO:0000313" key="3">
    <source>
        <dbReference type="Proteomes" id="UP000319383"/>
    </source>
</evidence>